<evidence type="ECO:0000313" key="2">
    <source>
        <dbReference type="EMBL" id="GIL46857.1"/>
    </source>
</evidence>
<protein>
    <submittedName>
        <fullName evidence="2">Uncharacterized protein</fullName>
    </submittedName>
</protein>
<name>A0A8J4AU37_9CHLO</name>
<feature type="compositionally biased region" description="Basic and acidic residues" evidence="1">
    <location>
        <begin position="544"/>
        <end position="559"/>
    </location>
</feature>
<feature type="region of interest" description="Disordered" evidence="1">
    <location>
        <begin position="750"/>
        <end position="823"/>
    </location>
</feature>
<feature type="region of interest" description="Disordered" evidence="1">
    <location>
        <begin position="872"/>
        <end position="905"/>
    </location>
</feature>
<proteinExistence type="predicted"/>
<feature type="region of interest" description="Disordered" evidence="1">
    <location>
        <begin position="590"/>
        <end position="657"/>
    </location>
</feature>
<accession>A0A8J4AU37</accession>
<feature type="region of interest" description="Disordered" evidence="1">
    <location>
        <begin position="537"/>
        <end position="562"/>
    </location>
</feature>
<feature type="region of interest" description="Disordered" evidence="1">
    <location>
        <begin position="317"/>
        <end position="349"/>
    </location>
</feature>
<feature type="compositionally biased region" description="Low complexity" evidence="1">
    <location>
        <begin position="887"/>
        <end position="897"/>
    </location>
</feature>
<evidence type="ECO:0000313" key="3">
    <source>
        <dbReference type="Proteomes" id="UP000747399"/>
    </source>
</evidence>
<organism evidence="2 3">
    <name type="scientific">Volvox africanus</name>
    <dbReference type="NCBI Taxonomy" id="51714"/>
    <lineage>
        <taxon>Eukaryota</taxon>
        <taxon>Viridiplantae</taxon>
        <taxon>Chlorophyta</taxon>
        <taxon>core chlorophytes</taxon>
        <taxon>Chlorophyceae</taxon>
        <taxon>CS clade</taxon>
        <taxon>Chlamydomonadales</taxon>
        <taxon>Volvocaceae</taxon>
        <taxon>Volvox</taxon>
    </lineage>
</organism>
<evidence type="ECO:0000256" key="1">
    <source>
        <dbReference type="SAM" id="MobiDB-lite"/>
    </source>
</evidence>
<gene>
    <name evidence="2" type="ORF">Vafri_3482</name>
</gene>
<dbReference type="AlphaFoldDB" id="A0A8J4AU37"/>
<feature type="compositionally biased region" description="Basic and acidic residues" evidence="1">
    <location>
        <begin position="760"/>
        <end position="771"/>
    </location>
</feature>
<dbReference type="EMBL" id="BNCO01000004">
    <property type="protein sequence ID" value="GIL46857.1"/>
    <property type="molecule type" value="Genomic_DNA"/>
</dbReference>
<feature type="compositionally biased region" description="Low complexity" evidence="1">
    <location>
        <begin position="590"/>
        <end position="617"/>
    </location>
</feature>
<comment type="caution">
    <text evidence="2">The sequence shown here is derived from an EMBL/GenBank/DDBJ whole genome shotgun (WGS) entry which is preliminary data.</text>
</comment>
<feature type="region of interest" description="Disordered" evidence="1">
    <location>
        <begin position="672"/>
        <end position="719"/>
    </location>
</feature>
<keyword evidence="3" id="KW-1185">Reference proteome</keyword>
<feature type="compositionally biased region" description="Polar residues" evidence="1">
    <location>
        <begin position="333"/>
        <end position="348"/>
    </location>
</feature>
<reference evidence="2" key="1">
    <citation type="journal article" date="2021" name="Proc. Natl. Acad. Sci. U.S.A.">
        <title>Three genomes in the algal genus Volvox reveal the fate of a haploid sex-determining region after a transition to homothallism.</title>
        <authorList>
            <person name="Yamamoto K."/>
            <person name="Hamaji T."/>
            <person name="Kawai-Toyooka H."/>
            <person name="Matsuzaki R."/>
            <person name="Takahashi F."/>
            <person name="Nishimura Y."/>
            <person name="Kawachi M."/>
            <person name="Noguchi H."/>
            <person name="Minakuchi Y."/>
            <person name="Umen J.G."/>
            <person name="Toyoda A."/>
            <person name="Nozaki H."/>
        </authorList>
    </citation>
    <scope>NUCLEOTIDE SEQUENCE</scope>
    <source>
        <strain evidence="2">NIES-3780</strain>
    </source>
</reference>
<dbReference type="Proteomes" id="UP000747399">
    <property type="component" value="Unassembled WGS sequence"/>
</dbReference>
<sequence length="927" mass="96008">MWGLRACFSTARDGSSHAAHGRKRVLGGGSAIGEGAQQNTSFSGAERRLCLGTSMFGSDTDLPRAIAPMLTREIPTEEQQQMPRKGFSSNLLVKSPLMKASHSTGVTIRLDTSNDGECVNTVMASTVPFGSASSGAICKPTAEVRGSRVRLLLPSDSAKISGAGGGGGTNEVSAVTATAVATAAGSRKVIGSLLASGESRALAQLAGLLLTQHVHYRSELEAIMATHGSAFPKSLLEDLLRRHNVTLPQKHLRIIETLYRVEERQAKDEPRREGGEEAADSVAGSVWGRAGCVKIDGLALLKDLDRAAFRHVALGGGAGGETRQVGEGANAPSGLTTTANSKKNSMASGQLGDKTRILQLVASQLANDESLRIRSGSGEDLTPAHLQEAVEQIDLTSIAIPLGTRAPYVASGDDPDSFKVPVWSLRAMQLRKQQRDRELSGSDPHLRHLGQAGREALQMQITCRSLFQQEEIIANAVVAAARAAVKPSARLTENSIQLGALSRLESLQRTGPNISSSPQWRSATVLPAASVLTNQYDGEAASGRGREVQEGEIEGRDQDTEQIQIRGSRCGSTGSSVLNSAAILEPQNAASSGGVSARGATSPFTGVSPVSCGGPSSMARACAESPNSGGGSDGTSEPSLASSGPAIVSSPKAPDLAGSGMTVLQVKVIASDSQKLPPPSPSLFVPLSPRPSPNRGSDDGALPLHLRSHQGSSSEAVAEEEPLQVGVLVQGGSAMEVVQRVVGRVRPRSPLGRSAWKATGGERDCAAERSSRSGSGGRVRKRVSGDGSSELESVVNAASMGASRAGTGSPATKNGNESGGYAEGGLPPISSLCVRVGTPLLLRPGEDDGEPHNHSDEGLLRMARDHEAAMLHRGSAKARSSSPCQVSNSNTSSPSGSHMARAGYGSWVKGNLDNGAELPGQCNTPNV</sequence>